<evidence type="ECO:0000256" key="1">
    <source>
        <dbReference type="SAM" id="Coils"/>
    </source>
</evidence>
<organism evidence="3 4">
    <name type="scientific">Chrysochromulina tobinii</name>
    <dbReference type="NCBI Taxonomy" id="1460289"/>
    <lineage>
        <taxon>Eukaryota</taxon>
        <taxon>Haptista</taxon>
        <taxon>Haptophyta</taxon>
        <taxon>Prymnesiophyceae</taxon>
        <taxon>Prymnesiales</taxon>
        <taxon>Chrysochromulinaceae</taxon>
        <taxon>Chrysochromulina</taxon>
    </lineage>
</organism>
<feature type="region of interest" description="Disordered" evidence="2">
    <location>
        <begin position="427"/>
        <end position="449"/>
    </location>
</feature>
<evidence type="ECO:0000256" key="2">
    <source>
        <dbReference type="SAM" id="MobiDB-lite"/>
    </source>
</evidence>
<protein>
    <recommendedName>
        <fullName evidence="5">Translin-associated factor X-interacting protein 1 N-terminal domain-containing protein</fullName>
    </recommendedName>
</protein>
<gene>
    <name evidence="3" type="ORF">Ctob_003577</name>
</gene>
<keyword evidence="1" id="KW-0175">Coiled coil</keyword>
<accession>A0A0M0JLI7</accession>
<evidence type="ECO:0008006" key="5">
    <source>
        <dbReference type="Google" id="ProtNLM"/>
    </source>
</evidence>
<evidence type="ECO:0000313" key="4">
    <source>
        <dbReference type="Proteomes" id="UP000037460"/>
    </source>
</evidence>
<dbReference type="AlphaFoldDB" id="A0A0M0JLI7"/>
<feature type="coiled-coil region" evidence="1">
    <location>
        <begin position="289"/>
        <end position="366"/>
    </location>
</feature>
<evidence type="ECO:0000313" key="3">
    <source>
        <dbReference type="EMBL" id="KOO27345.1"/>
    </source>
</evidence>
<dbReference type="Proteomes" id="UP000037460">
    <property type="component" value="Unassembled WGS sequence"/>
</dbReference>
<comment type="caution">
    <text evidence="3">The sequence shown here is derived from an EMBL/GenBank/DDBJ whole genome shotgun (WGS) entry which is preliminary data.</text>
</comment>
<dbReference type="EMBL" id="JWZX01002728">
    <property type="protein sequence ID" value="KOO27345.1"/>
    <property type="molecule type" value="Genomic_DNA"/>
</dbReference>
<name>A0A0M0JLI7_9EUKA</name>
<keyword evidence="4" id="KW-1185">Reference proteome</keyword>
<reference evidence="4" key="1">
    <citation type="journal article" date="2015" name="PLoS Genet.">
        <title>Genome Sequence and Transcriptome Analyses of Chrysochromulina tobin: Metabolic Tools for Enhanced Algal Fitness in the Prominent Order Prymnesiales (Haptophyceae).</title>
        <authorList>
            <person name="Hovde B.T."/>
            <person name="Deodato C.R."/>
            <person name="Hunsperger H.M."/>
            <person name="Ryken S.A."/>
            <person name="Yost W."/>
            <person name="Jha R.K."/>
            <person name="Patterson J."/>
            <person name="Monnat R.J. Jr."/>
            <person name="Barlow S.B."/>
            <person name="Starkenburg S.R."/>
            <person name="Cattolico R.A."/>
        </authorList>
    </citation>
    <scope>NUCLEOTIDE SEQUENCE</scope>
    <source>
        <strain evidence="4">CCMP291</strain>
    </source>
</reference>
<sequence>MGLSSTLASADTNVASAPTMASIYGGGAGGVGSKAGATVIAAKPSWAAGMAAVRPLNSSATDPLLMQAARAGQNKGLLRTSSGLLPTRTQMVTPGAPPVGGSFGAGGVTTFGADGGLGRSLSRCSSTGMLAPSGCGLGSATSAMAASMGSIGSFGASSAAMGAHHGAAMGAKRLPSGAASGAVVGDASAAVGARVGGGSSRASAESFRSEALQLEVSWTEQLQALQEGEAEEETGSAHVASRRLELCRALFGRIIERDVPFGRLLERVRKEYEAALVAGVQPADMLPELERTRSELSRAVRENAGLKRRGTMLEEENALLCSELTKLAEREKRLRDEVKAYQAHAKEMEEAAEAQAQAEHAALTAELERELPSSARPGDVTPMLGALNMNVLSDAKPLSYHSEFTAAEARNAAAGIPTTSEASAHVDKLLYGGQPGGPPKLQPLSAVNA</sequence>
<proteinExistence type="predicted"/>